<keyword evidence="4" id="KW-1185">Reference proteome</keyword>
<dbReference type="InterPro" id="IPR000182">
    <property type="entry name" value="GNAT_dom"/>
</dbReference>
<gene>
    <name evidence="3" type="ORF">SAMN05660206_106106</name>
</gene>
<name>A0A1I6TEY9_9SPHI</name>
<dbReference type="PROSITE" id="PS51186">
    <property type="entry name" value="GNAT"/>
    <property type="match status" value="1"/>
</dbReference>
<evidence type="ECO:0000256" key="1">
    <source>
        <dbReference type="ARBA" id="ARBA00022679"/>
    </source>
</evidence>
<dbReference type="EMBL" id="FOZZ01000006">
    <property type="protein sequence ID" value="SFS87764.1"/>
    <property type="molecule type" value="Genomic_DNA"/>
</dbReference>
<evidence type="ECO:0000313" key="3">
    <source>
        <dbReference type="EMBL" id="SFS87764.1"/>
    </source>
</evidence>
<sequence length="149" mass="16925">MTTLNRTNSGNIDFQNLVLELDKDLAKKNGETNDFFVQYNKIDLIKNVVVALNDNLPIGCGAIKEYDKSTMEIKRMYVPIEMRGKGIAVAVLNDLENWARELGYKRCVLETGNKMLEAIGLYKKSGYKIIKNYGQYENVASSICFEKLL</sequence>
<accession>A0A1I6TEY9</accession>
<proteinExistence type="predicted"/>
<dbReference type="CDD" id="cd04301">
    <property type="entry name" value="NAT_SF"/>
    <property type="match status" value="1"/>
</dbReference>
<dbReference type="AlphaFoldDB" id="A0A1I6TEY9"/>
<dbReference type="Proteomes" id="UP000198785">
    <property type="component" value="Unassembled WGS sequence"/>
</dbReference>
<dbReference type="GO" id="GO:0008080">
    <property type="term" value="F:N-acetyltransferase activity"/>
    <property type="evidence" value="ECO:0007669"/>
    <property type="project" value="InterPro"/>
</dbReference>
<reference evidence="3 4" key="1">
    <citation type="submission" date="2016-10" db="EMBL/GenBank/DDBJ databases">
        <authorList>
            <person name="de Groot N.N."/>
        </authorList>
    </citation>
    <scope>NUCLEOTIDE SEQUENCE [LARGE SCALE GENOMIC DNA]</scope>
    <source>
        <strain evidence="3 4">DSM 22789</strain>
    </source>
</reference>
<dbReference type="PANTHER" id="PTHR13947:SF37">
    <property type="entry name" value="LD18367P"/>
    <property type="match status" value="1"/>
</dbReference>
<keyword evidence="1 3" id="KW-0808">Transferase</keyword>
<dbReference type="OrthoDB" id="9803233at2"/>
<dbReference type="Gene3D" id="3.40.630.30">
    <property type="match status" value="1"/>
</dbReference>
<dbReference type="InterPro" id="IPR016181">
    <property type="entry name" value="Acyl_CoA_acyltransferase"/>
</dbReference>
<dbReference type="RefSeq" id="WP_093365586.1">
    <property type="nucleotide sequence ID" value="NZ_FOZZ01000006.1"/>
</dbReference>
<organism evidence="3 4">
    <name type="scientific">Sphingobacterium wenxiniae</name>
    <dbReference type="NCBI Taxonomy" id="683125"/>
    <lineage>
        <taxon>Bacteria</taxon>
        <taxon>Pseudomonadati</taxon>
        <taxon>Bacteroidota</taxon>
        <taxon>Sphingobacteriia</taxon>
        <taxon>Sphingobacteriales</taxon>
        <taxon>Sphingobacteriaceae</taxon>
        <taxon>Sphingobacterium</taxon>
    </lineage>
</organism>
<evidence type="ECO:0000259" key="2">
    <source>
        <dbReference type="PROSITE" id="PS51186"/>
    </source>
</evidence>
<dbReference type="Pfam" id="PF00583">
    <property type="entry name" value="Acetyltransf_1"/>
    <property type="match status" value="1"/>
</dbReference>
<dbReference type="PANTHER" id="PTHR13947">
    <property type="entry name" value="GNAT FAMILY N-ACETYLTRANSFERASE"/>
    <property type="match status" value="1"/>
</dbReference>
<evidence type="ECO:0000313" key="4">
    <source>
        <dbReference type="Proteomes" id="UP000198785"/>
    </source>
</evidence>
<dbReference type="STRING" id="683125.SAMN05660206_106106"/>
<dbReference type="InterPro" id="IPR050769">
    <property type="entry name" value="NAT_camello-type"/>
</dbReference>
<feature type="domain" description="N-acetyltransferase" evidence="2">
    <location>
        <begin position="1"/>
        <end position="149"/>
    </location>
</feature>
<protein>
    <submittedName>
        <fullName evidence="3">Acetyltransferase (GNAT) family protein</fullName>
    </submittedName>
</protein>
<dbReference type="SUPFAM" id="SSF55729">
    <property type="entry name" value="Acyl-CoA N-acyltransferases (Nat)"/>
    <property type="match status" value="1"/>
</dbReference>